<evidence type="ECO:0000256" key="7">
    <source>
        <dbReference type="ARBA" id="ARBA00023224"/>
    </source>
</evidence>
<comment type="caution">
    <text evidence="11">The sequence shown here is derived from an EMBL/GenBank/DDBJ whole genome shotgun (WGS) entry which is preliminary data.</text>
</comment>
<keyword evidence="5 8" id="KW-0472">Membrane</keyword>
<feature type="transmembrane region" description="Helical" evidence="8">
    <location>
        <begin position="259"/>
        <end position="278"/>
    </location>
</feature>
<evidence type="ECO:0000256" key="2">
    <source>
        <dbReference type="ARBA" id="ARBA00022692"/>
    </source>
</evidence>
<dbReference type="Pfam" id="PF00001">
    <property type="entry name" value="7tm_1"/>
    <property type="match status" value="1"/>
</dbReference>
<dbReference type="Proteomes" id="UP000663852">
    <property type="component" value="Unassembled WGS sequence"/>
</dbReference>
<sequence length="306" mass="35958">MTDPTYFQVTRYSQPILIVFGTAGAILNQILFFSRKSLRKNSCSLYFRALSINDLLVIYTVVLPLWLSNQFSIDPSTSYSWYCKLKTYVADSLYTISPYLVVLACFDRMCTSSTNASLRQLATVRVGFYLIPFTTVFIFAAYFHVPIWYRTGYTNNATFCYSPDANYSKFIGLFILFFLCIIPPILMVILCIITLIFLRQQRRRIMPVNQIRTRQRDHQLLKMLFMYVTMNVICNVPFAVTYAMLMFQQPRYVPLHVNLFRLFGLLLNVNFATSFYAYTLGTPFYRHELYNFMISVRHRIRQANYV</sequence>
<evidence type="ECO:0000256" key="8">
    <source>
        <dbReference type="SAM" id="Phobius"/>
    </source>
</evidence>
<organism evidence="11 13">
    <name type="scientific">Adineta ricciae</name>
    <name type="common">Rotifer</name>
    <dbReference type="NCBI Taxonomy" id="249248"/>
    <lineage>
        <taxon>Eukaryota</taxon>
        <taxon>Metazoa</taxon>
        <taxon>Spiralia</taxon>
        <taxon>Gnathifera</taxon>
        <taxon>Rotifera</taxon>
        <taxon>Eurotatoria</taxon>
        <taxon>Bdelloidea</taxon>
        <taxon>Adinetida</taxon>
        <taxon>Adinetidae</taxon>
        <taxon>Adineta</taxon>
    </lineage>
</organism>
<feature type="transmembrane region" description="Helical" evidence="8">
    <location>
        <begin position="224"/>
        <end position="247"/>
    </location>
</feature>
<evidence type="ECO:0000313" key="11">
    <source>
        <dbReference type="EMBL" id="CAF1012887.1"/>
    </source>
</evidence>
<keyword evidence="3 8" id="KW-1133">Transmembrane helix</keyword>
<comment type="subcellular location">
    <subcellularLocation>
        <location evidence="1">Membrane</location>
        <topology evidence="1">Multi-pass membrane protein</topology>
    </subcellularLocation>
</comment>
<proteinExistence type="predicted"/>
<dbReference type="SUPFAM" id="SSF81321">
    <property type="entry name" value="Family A G protein-coupled receptor-like"/>
    <property type="match status" value="1"/>
</dbReference>
<evidence type="ECO:0000259" key="9">
    <source>
        <dbReference type="PROSITE" id="PS50262"/>
    </source>
</evidence>
<accession>A0A814HT56</accession>
<evidence type="ECO:0000256" key="6">
    <source>
        <dbReference type="ARBA" id="ARBA00023170"/>
    </source>
</evidence>
<dbReference type="GO" id="GO:0004930">
    <property type="term" value="F:G protein-coupled receptor activity"/>
    <property type="evidence" value="ECO:0007669"/>
    <property type="project" value="UniProtKB-KW"/>
</dbReference>
<evidence type="ECO:0000256" key="3">
    <source>
        <dbReference type="ARBA" id="ARBA00022989"/>
    </source>
</evidence>
<evidence type="ECO:0000313" key="13">
    <source>
        <dbReference type="Proteomes" id="UP000663852"/>
    </source>
</evidence>
<keyword evidence="7" id="KW-0807">Transducer</keyword>
<keyword evidence="6" id="KW-0675">Receptor</keyword>
<dbReference type="PROSITE" id="PS50262">
    <property type="entry name" value="G_PROTEIN_RECEP_F1_2"/>
    <property type="match status" value="1"/>
</dbReference>
<feature type="transmembrane region" description="Helical" evidence="8">
    <location>
        <begin position="126"/>
        <end position="149"/>
    </location>
</feature>
<dbReference type="OrthoDB" id="10005359at2759"/>
<keyword evidence="4" id="KW-0297">G-protein coupled receptor</keyword>
<feature type="transmembrane region" description="Helical" evidence="8">
    <location>
        <begin position="45"/>
        <end position="67"/>
    </location>
</feature>
<gene>
    <name evidence="11" type="ORF">EDS130_LOCUS15487</name>
    <name evidence="10" type="ORF">XAT740_LOCUS13676</name>
</gene>
<dbReference type="Gene3D" id="1.20.1070.10">
    <property type="entry name" value="Rhodopsin 7-helix transmembrane proteins"/>
    <property type="match status" value="1"/>
</dbReference>
<dbReference type="InterPro" id="IPR017452">
    <property type="entry name" value="GPCR_Rhodpsn_7TM"/>
</dbReference>
<dbReference type="EMBL" id="CAJNOR010000799">
    <property type="protein sequence ID" value="CAF1010144.1"/>
    <property type="molecule type" value="Genomic_DNA"/>
</dbReference>
<feature type="transmembrane region" description="Helical" evidence="8">
    <location>
        <begin position="12"/>
        <end position="33"/>
    </location>
</feature>
<keyword evidence="12" id="KW-1185">Reference proteome</keyword>
<feature type="transmembrane region" description="Helical" evidence="8">
    <location>
        <begin position="87"/>
        <end position="106"/>
    </location>
</feature>
<feature type="domain" description="G-protein coupled receptors family 1 profile" evidence="9">
    <location>
        <begin position="24"/>
        <end position="278"/>
    </location>
</feature>
<dbReference type="EMBL" id="CAJNOJ010000065">
    <property type="protein sequence ID" value="CAF1012887.1"/>
    <property type="molecule type" value="Genomic_DNA"/>
</dbReference>
<feature type="transmembrane region" description="Helical" evidence="8">
    <location>
        <begin position="169"/>
        <end position="198"/>
    </location>
</feature>
<dbReference type="PANTHER" id="PTHR24243">
    <property type="entry name" value="G-PROTEIN COUPLED RECEPTOR"/>
    <property type="match status" value="1"/>
</dbReference>
<keyword evidence="2 8" id="KW-0812">Transmembrane</keyword>
<evidence type="ECO:0000256" key="4">
    <source>
        <dbReference type="ARBA" id="ARBA00023040"/>
    </source>
</evidence>
<reference evidence="11" key="1">
    <citation type="submission" date="2021-02" db="EMBL/GenBank/DDBJ databases">
        <authorList>
            <person name="Nowell W R."/>
        </authorList>
    </citation>
    <scope>NUCLEOTIDE SEQUENCE</scope>
</reference>
<dbReference type="Proteomes" id="UP000663828">
    <property type="component" value="Unassembled WGS sequence"/>
</dbReference>
<evidence type="ECO:0000256" key="1">
    <source>
        <dbReference type="ARBA" id="ARBA00004141"/>
    </source>
</evidence>
<dbReference type="InterPro" id="IPR000276">
    <property type="entry name" value="GPCR_Rhodpsn"/>
</dbReference>
<dbReference type="GO" id="GO:0005886">
    <property type="term" value="C:plasma membrane"/>
    <property type="evidence" value="ECO:0007669"/>
    <property type="project" value="TreeGrafter"/>
</dbReference>
<protein>
    <recommendedName>
        <fullName evidence="9">G-protein coupled receptors family 1 profile domain-containing protein</fullName>
    </recommendedName>
</protein>
<dbReference type="AlphaFoldDB" id="A0A814HT56"/>
<evidence type="ECO:0000256" key="5">
    <source>
        <dbReference type="ARBA" id="ARBA00023136"/>
    </source>
</evidence>
<evidence type="ECO:0000313" key="12">
    <source>
        <dbReference type="Proteomes" id="UP000663828"/>
    </source>
</evidence>
<dbReference type="PANTHER" id="PTHR24243:SF233">
    <property type="entry name" value="THYROTROPIN-RELEASING HORMONE RECEPTOR"/>
    <property type="match status" value="1"/>
</dbReference>
<evidence type="ECO:0000313" key="10">
    <source>
        <dbReference type="EMBL" id="CAF1010144.1"/>
    </source>
</evidence>
<name>A0A814HT56_ADIRI</name>